<name>A0A9P5YG55_9AGAR</name>
<dbReference type="InterPro" id="IPR050475">
    <property type="entry name" value="Prenyltransferase_related"/>
</dbReference>
<sequence length="300" mass="33620">MTRTLHISPLTNTSKSLLQRVWYVIMTLFLFTKSDIKTTLIPVGMFAIASAPLYSLNKLPGTLFWIWIHLLQFDTSNQIVGAEEDRTNKPDRPVPSERLTIINAIALRWALIPACLIYSALYSREVVHASIALIVLTTIYNEFGAHACHWVIRNIVNAAGFASFEWGSTLTAGADPTQLTDVGVLAVCISFGIFATTIQTQDFKDVEGDQTINRKTLPIIFPEGSRYTPIVTLLVWSIILSFTWKLPAVVVAAFVGLAIFVGARFLFWRTRHNDQVSFYWYNVWLAAAHGLPGIWLLTCN</sequence>
<evidence type="ECO:0000256" key="5">
    <source>
        <dbReference type="SAM" id="Phobius"/>
    </source>
</evidence>
<keyword evidence="2 5" id="KW-0812">Transmembrane</keyword>
<reference evidence="6" key="1">
    <citation type="submission" date="2020-11" db="EMBL/GenBank/DDBJ databases">
        <authorList>
            <consortium name="DOE Joint Genome Institute"/>
            <person name="Ahrendt S."/>
            <person name="Riley R."/>
            <person name="Andreopoulos W."/>
            <person name="Labutti K."/>
            <person name="Pangilinan J."/>
            <person name="Ruiz-Duenas F.J."/>
            <person name="Barrasa J.M."/>
            <person name="Sanchez-Garcia M."/>
            <person name="Camarero S."/>
            <person name="Miyauchi S."/>
            <person name="Serrano A."/>
            <person name="Linde D."/>
            <person name="Babiker R."/>
            <person name="Drula E."/>
            <person name="Ayuso-Fernandez I."/>
            <person name="Pacheco R."/>
            <person name="Padilla G."/>
            <person name="Ferreira P."/>
            <person name="Barriuso J."/>
            <person name="Kellner H."/>
            <person name="Castanera R."/>
            <person name="Alfaro M."/>
            <person name="Ramirez L."/>
            <person name="Pisabarro A.G."/>
            <person name="Kuo A."/>
            <person name="Tritt A."/>
            <person name="Lipzen A."/>
            <person name="He G."/>
            <person name="Yan M."/>
            <person name="Ng V."/>
            <person name="Cullen D."/>
            <person name="Martin F."/>
            <person name="Rosso M.-N."/>
            <person name="Henrissat B."/>
            <person name="Hibbett D."/>
            <person name="Martinez A.T."/>
            <person name="Grigoriev I.V."/>
        </authorList>
    </citation>
    <scope>NUCLEOTIDE SEQUENCE</scope>
    <source>
        <strain evidence="6">CBS 247.69</strain>
    </source>
</reference>
<comment type="caution">
    <text evidence="6">The sequence shown here is derived from an EMBL/GenBank/DDBJ whole genome shotgun (WGS) entry which is preliminary data.</text>
</comment>
<dbReference type="InterPro" id="IPR000537">
    <property type="entry name" value="UbiA_prenyltransferase"/>
</dbReference>
<keyword evidence="3 5" id="KW-1133">Transmembrane helix</keyword>
<feature type="transmembrane region" description="Helical" evidence="5">
    <location>
        <begin position="248"/>
        <end position="267"/>
    </location>
</feature>
<dbReference type="EMBL" id="MU150233">
    <property type="protein sequence ID" value="KAF9468327.1"/>
    <property type="molecule type" value="Genomic_DNA"/>
</dbReference>
<organism evidence="6 7">
    <name type="scientific">Collybia nuda</name>
    <dbReference type="NCBI Taxonomy" id="64659"/>
    <lineage>
        <taxon>Eukaryota</taxon>
        <taxon>Fungi</taxon>
        <taxon>Dikarya</taxon>
        <taxon>Basidiomycota</taxon>
        <taxon>Agaricomycotina</taxon>
        <taxon>Agaricomycetes</taxon>
        <taxon>Agaricomycetidae</taxon>
        <taxon>Agaricales</taxon>
        <taxon>Tricholomatineae</taxon>
        <taxon>Clitocybaceae</taxon>
        <taxon>Collybia</taxon>
    </lineage>
</organism>
<dbReference type="PANTHER" id="PTHR42723:SF1">
    <property type="entry name" value="CHLOROPHYLL SYNTHASE, CHLOROPLASTIC"/>
    <property type="match status" value="1"/>
</dbReference>
<evidence type="ECO:0000313" key="6">
    <source>
        <dbReference type="EMBL" id="KAF9468327.1"/>
    </source>
</evidence>
<dbReference type="AlphaFoldDB" id="A0A9P5YG55"/>
<evidence type="ECO:0000256" key="3">
    <source>
        <dbReference type="ARBA" id="ARBA00022989"/>
    </source>
</evidence>
<dbReference type="Pfam" id="PF01040">
    <property type="entry name" value="UbiA"/>
    <property type="match status" value="1"/>
</dbReference>
<gene>
    <name evidence="6" type="ORF">BDZ94DRAFT_1369906</name>
</gene>
<comment type="subcellular location">
    <subcellularLocation>
        <location evidence="1">Membrane</location>
        <topology evidence="1">Multi-pass membrane protein</topology>
    </subcellularLocation>
</comment>
<protein>
    <submittedName>
        <fullName evidence="6">UbiA prenyltransferase family</fullName>
    </submittedName>
</protein>
<dbReference type="Proteomes" id="UP000807353">
    <property type="component" value="Unassembled WGS sequence"/>
</dbReference>
<proteinExistence type="predicted"/>
<dbReference type="PANTHER" id="PTHR42723">
    <property type="entry name" value="CHLOROPHYLL SYNTHASE"/>
    <property type="match status" value="1"/>
</dbReference>
<evidence type="ECO:0000256" key="1">
    <source>
        <dbReference type="ARBA" id="ARBA00004141"/>
    </source>
</evidence>
<evidence type="ECO:0000313" key="7">
    <source>
        <dbReference type="Proteomes" id="UP000807353"/>
    </source>
</evidence>
<dbReference type="CDD" id="cd13965">
    <property type="entry name" value="PT_UbiA_3"/>
    <property type="match status" value="1"/>
</dbReference>
<evidence type="ECO:0000256" key="4">
    <source>
        <dbReference type="ARBA" id="ARBA00023136"/>
    </source>
</evidence>
<dbReference type="GO" id="GO:0016765">
    <property type="term" value="F:transferase activity, transferring alkyl or aryl (other than methyl) groups"/>
    <property type="evidence" value="ECO:0007669"/>
    <property type="project" value="InterPro"/>
</dbReference>
<dbReference type="GO" id="GO:0016020">
    <property type="term" value="C:membrane"/>
    <property type="evidence" value="ECO:0007669"/>
    <property type="project" value="UniProtKB-SubCell"/>
</dbReference>
<keyword evidence="4 5" id="KW-0472">Membrane</keyword>
<dbReference type="InterPro" id="IPR044878">
    <property type="entry name" value="UbiA_sf"/>
</dbReference>
<accession>A0A9P5YG55</accession>
<feature type="transmembrane region" description="Helical" evidence="5">
    <location>
        <begin position="279"/>
        <end position="298"/>
    </location>
</feature>
<evidence type="ECO:0000256" key="2">
    <source>
        <dbReference type="ARBA" id="ARBA00022692"/>
    </source>
</evidence>
<dbReference type="Gene3D" id="1.10.357.140">
    <property type="entry name" value="UbiA prenyltransferase"/>
    <property type="match status" value="1"/>
</dbReference>
<keyword evidence="7" id="KW-1185">Reference proteome</keyword>
<dbReference type="OrthoDB" id="434972at2759"/>